<dbReference type="EMBL" id="GIFC01013189">
    <property type="protein sequence ID" value="MXU95272.1"/>
    <property type="molecule type" value="Transcribed_RNA"/>
</dbReference>
<feature type="compositionally biased region" description="Polar residues" evidence="1">
    <location>
        <begin position="44"/>
        <end position="57"/>
    </location>
</feature>
<feature type="compositionally biased region" description="Polar residues" evidence="1">
    <location>
        <begin position="113"/>
        <end position="134"/>
    </location>
</feature>
<feature type="region of interest" description="Disordered" evidence="1">
    <location>
        <begin position="163"/>
        <end position="182"/>
    </location>
</feature>
<proteinExistence type="predicted"/>
<organism evidence="2">
    <name type="scientific">Ixodes ricinus</name>
    <name type="common">Common tick</name>
    <name type="synonym">Acarus ricinus</name>
    <dbReference type="NCBI Taxonomy" id="34613"/>
    <lineage>
        <taxon>Eukaryota</taxon>
        <taxon>Metazoa</taxon>
        <taxon>Ecdysozoa</taxon>
        <taxon>Arthropoda</taxon>
        <taxon>Chelicerata</taxon>
        <taxon>Arachnida</taxon>
        <taxon>Acari</taxon>
        <taxon>Parasitiformes</taxon>
        <taxon>Ixodida</taxon>
        <taxon>Ixodoidea</taxon>
        <taxon>Ixodidae</taxon>
        <taxon>Ixodinae</taxon>
        <taxon>Ixodes</taxon>
    </lineage>
</organism>
<protein>
    <submittedName>
        <fullName evidence="2">Uncharacterized protein</fullName>
    </submittedName>
</protein>
<accession>A0A6B0V026</accession>
<evidence type="ECO:0000256" key="1">
    <source>
        <dbReference type="SAM" id="MobiDB-lite"/>
    </source>
</evidence>
<feature type="region of interest" description="Disordered" evidence="1">
    <location>
        <begin position="109"/>
        <end position="134"/>
    </location>
</feature>
<feature type="region of interest" description="Disordered" evidence="1">
    <location>
        <begin position="44"/>
        <end position="71"/>
    </location>
</feature>
<name>A0A6B0V026_IXORI</name>
<sequence>MADFGGRCRPYRCQKNKIKNIWKRYTVFPTPKIYQVFLNHKNKLPQNSERTPTQNEKINGEKHGVGYPWGRHSKTLSKTGYKLRDAETDTADRGHRKFAFHDAINTREPATNLPVTGTNIARTNHGQKSRNPQQTHMLREQIPQIANAAKSYFTMQYSTRRTNSRKMEIAHADRGQKRGNPL</sequence>
<evidence type="ECO:0000313" key="2">
    <source>
        <dbReference type="EMBL" id="MXU95272.1"/>
    </source>
</evidence>
<reference evidence="2" key="1">
    <citation type="submission" date="2019-12" db="EMBL/GenBank/DDBJ databases">
        <title>An insight into the sialome of adult female Ixodes ricinus ticks feeding for 6 days.</title>
        <authorList>
            <person name="Perner J."/>
            <person name="Ribeiro J.M.C."/>
        </authorList>
    </citation>
    <scope>NUCLEOTIDE SEQUENCE</scope>
    <source>
        <strain evidence="2">Semi-engorged</strain>
        <tissue evidence="2">Salivary glands</tissue>
    </source>
</reference>
<feature type="compositionally biased region" description="Basic and acidic residues" evidence="1">
    <location>
        <begin position="165"/>
        <end position="176"/>
    </location>
</feature>
<dbReference type="AlphaFoldDB" id="A0A6B0V026"/>